<dbReference type="RefSeq" id="XP_018274284.1">
    <property type="nucleotide sequence ID" value="XM_018413770.1"/>
</dbReference>
<proteinExistence type="predicted"/>
<evidence type="ECO:0000313" key="2">
    <source>
        <dbReference type="EMBL" id="KPV78235.1"/>
    </source>
</evidence>
<reference evidence="2 3" key="1">
    <citation type="journal article" date="2015" name="Front. Microbiol.">
        <title>Genome sequence of the plant growth promoting endophytic yeast Rhodotorula graminis WP1.</title>
        <authorList>
            <person name="Firrincieli A."/>
            <person name="Otillar R."/>
            <person name="Salamov A."/>
            <person name="Schmutz J."/>
            <person name="Khan Z."/>
            <person name="Redman R.S."/>
            <person name="Fleck N.D."/>
            <person name="Lindquist E."/>
            <person name="Grigoriev I.V."/>
            <person name="Doty S.L."/>
        </authorList>
    </citation>
    <scope>NUCLEOTIDE SEQUENCE [LARGE SCALE GENOMIC DNA]</scope>
    <source>
        <strain evidence="2 3">WP1</strain>
    </source>
</reference>
<dbReference type="Proteomes" id="UP000053890">
    <property type="component" value="Unassembled WGS sequence"/>
</dbReference>
<evidence type="ECO:0000313" key="3">
    <source>
        <dbReference type="Proteomes" id="UP000053890"/>
    </source>
</evidence>
<dbReference type="GeneID" id="28974219"/>
<organism evidence="2 3">
    <name type="scientific">Rhodotorula graminis (strain WP1)</name>
    <dbReference type="NCBI Taxonomy" id="578459"/>
    <lineage>
        <taxon>Eukaryota</taxon>
        <taxon>Fungi</taxon>
        <taxon>Dikarya</taxon>
        <taxon>Basidiomycota</taxon>
        <taxon>Pucciniomycotina</taxon>
        <taxon>Microbotryomycetes</taxon>
        <taxon>Sporidiobolales</taxon>
        <taxon>Sporidiobolaceae</taxon>
        <taxon>Rhodotorula</taxon>
    </lineage>
</organism>
<keyword evidence="3" id="KW-1185">Reference proteome</keyword>
<protein>
    <submittedName>
        <fullName evidence="2">Uncharacterized protein</fullName>
    </submittedName>
</protein>
<dbReference type="AlphaFoldDB" id="A0A194SCR2"/>
<evidence type="ECO:0000256" key="1">
    <source>
        <dbReference type="SAM" id="MobiDB-lite"/>
    </source>
</evidence>
<feature type="region of interest" description="Disordered" evidence="1">
    <location>
        <begin position="1"/>
        <end position="50"/>
    </location>
</feature>
<gene>
    <name evidence="2" type="ORF">RHOBADRAFT_40783</name>
</gene>
<dbReference type="EMBL" id="KQ474073">
    <property type="protein sequence ID" value="KPV78235.1"/>
    <property type="molecule type" value="Genomic_DNA"/>
</dbReference>
<name>A0A194SCR2_RHOGW</name>
<sequence>MSNEPASTDPAAAPTKVEHATSNPTSSSASGTASSSDAAADDDSDKPVASYPLVNAQGRSLFGLYSSLGVFLASYTTQEHIARMRAMRDEAAKKGFEQKLKQDKEAQAEAARE</sequence>
<feature type="compositionally biased region" description="Low complexity" evidence="1">
    <location>
        <begin position="26"/>
        <end position="38"/>
    </location>
</feature>
<accession>A0A194SCR2</accession>